<sequence length="523" mass="56972">MSLDITTDQLILPQLDTDSPPPRSSTSPRFHHIYGLPHAQDYPYISRHEARRQGVYDYHHHSTSPSQQARSPSGSNVGPSNPQRIDYSNTVYYPRPRSSTSSPSPRPSLSQPQTRPHQPRASRNSGRTTTTTRPRPSPIQPHRTPSNAHTLNVRLDSRSPVRLSHSLPATTHVETLQASGSVTVDTRGRPVSVALELAEHDVERMHRAASRASNGRSKSGKKKRCDGSSSSETVYTIYSEDEEEHRRGGGNGDSFSSLPLETPDTIGGVKMELRGGGGGESSRRDGTPRLRGGDGERGGKSDRVPLEKRGGNGLRIDANARRHRRSVLNDGRVMAWLLACPSPEALAWARGTAAAAAAVWQYSQRTTTTTAHGIHQPDAASNRSPDQQHQETRSPHQSSRFHEASPHHHTSPSTTLTPNTSTLPISVTSPAQPLSWLRGGANSFCSCFSPKHAHFHNHGRVPANLYRLPGVPVTTTQWHMREPQHRMGRLFELAGYGTRAGMPYASSGEKGGEGGAKGGAKRS</sequence>
<evidence type="ECO:0000256" key="1">
    <source>
        <dbReference type="SAM" id="MobiDB-lite"/>
    </source>
</evidence>
<feature type="compositionally biased region" description="Low complexity" evidence="1">
    <location>
        <begin position="94"/>
        <end position="134"/>
    </location>
</feature>
<dbReference type="EMBL" id="ML996159">
    <property type="protein sequence ID" value="KAF2733562.1"/>
    <property type="molecule type" value="Genomic_DNA"/>
</dbReference>
<accession>A0A9P4QTL8</accession>
<keyword evidence="3" id="KW-1185">Reference proteome</keyword>
<organism evidence="2 3">
    <name type="scientific">Polyplosphaeria fusca</name>
    <dbReference type="NCBI Taxonomy" id="682080"/>
    <lineage>
        <taxon>Eukaryota</taxon>
        <taxon>Fungi</taxon>
        <taxon>Dikarya</taxon>
        <taxon>Ascomycota</taxon>
        <taxon>Pezizomycotina</taxon>
        <taxon>Dothideomycetes</taxon>
        <taxon>Pleosporomycetidae</taxon>
        <taxon>Pleosporales</taxon>
        <taxon>Tetraplosphaeriaceae</taxon>
        <taxon>Polyplosphaeria</taxon>
    </lineage>
</organism>
<feature type="compositionally biased region" description="Gly residues" evidence="1">
    <location>
        <begin position="513"/>
        <end position="523"/>
    </location>
</feature>
<feature type="compositionally biased region" description="Low complexity" evidence="1">
    <location>
        <begin position="411"/>
        <end position="424"/>
    </location>
</feature>
<feature type="region of interest" description="Disordered" evidence="1">
    <location>
        <begin position="205"/>
        <end position="317"/>
    </location>
</feature>
<protein>
    <submittedName>
        <fullName evidence="2">Uncharacterized protein</fullName>
    </submittedName>
</protein>
<proteinExistence type="predicted"/>
<feature type="region of interest" description="Disordered" evidence="1">
    <location>
        <begin position="1"/>
        <end position="33"/>
    </location>
</feature>
<evidence type="ECO:0000313" key="2">
    <source>
        <dbReference type="EMBL" id="KAF2733562.1"/>
    </source>
</evidence>
<gene>
    <name evidence="2" type="ORF">EJ04DRAFT_268062</name>
</gene>
<feature type="compositionally biased region" description="Basic and acidic residues" evidence="1">
    <location>
        <begin position="386"/>
        <end position="406"/>
    </location>
</feature>
<feature type="compositionally biased region" description="Low complexity" evidence="1">
    <location>
        <begin position="71"/>
        <end position="82"/>
    </location>
</feature>
<dbReference type="Proteomes" id="UP000799444">
    <property type="component" value="Unassembled WGS sequence"/>
</dbReference>
<feature type="compositionally biased region" description="Basic and acidic residues" evidence="1">
    <location>
        <begin position="281"/>
        <end position="310"/>
    </location>
</feature>
<dbReference type="AlphaFoldDB" id="A0A9P4QTL8"/>
<name>A0A9P4QTL8_9PLEO</name>
<comment type="caution">
    <text evidence="2">The sequence shown here is derived from an EMBL/GenBank/DDBJ whole genome shotgun (WGS) entry which is preliminary data.</text>
</comment>
<feature type="region of interest" description="Disordered" evidence="1">
    <location>
        <begin position="503"/>
        <end position="523"/>
    </location>
</feature>
<reference evidence="2" key="1">
    <citation type="journal article" date="2020" name="Stud. Mycol.">
        <title>101 Dothideomycetes genomes: a test case for predicting lifestyles and emergence of pathogens.</title>
        <authorList>
            <person name="Haridas S."/>
            <person name="Albert R."/>
            <person name="Binder M."/>
            <person name="Bloem J."/>
            <person name="Labutti K."/>
            <person name="Salamov A."/>
            <person name="Andreopoulos B."/>
            <person name="Baker S."/>
            <person name="Barry K."/>
            <person name="Bills G."/>
            <person name="Bluhm B."/>
            <person name="Cannon C."/>
            <person name="Castanera R."/>
            <person name="Culley D."/>
            <person name="Daum C."/>
            <person name="Ezra D."/>
            <person name="Gonzalez J."/>
            <person name="Henrissat B."/>
            <person name="Kuo A."/>
            <person name="Liang C."/>
            <person name="Lipzen A."/>
            <person name="Lutzoni F."/>
            <person name="Magnuson J."/>
            <person name="Mondo S."/>
            <person name="Nolan M."/>
            <person name="Ohm R."/>
            <person name="Pangilinan J."/>
            <person name="Park H.-J."/>
            <person name="Ramirez L."/>
            <person name="Alfaro M."/>
            <person name="Sun H."/>
            <person name="Tritt A."/>
            <person name="Yoshinaga Y."/>
            <person name="Zwiers L.-H."/>
            <person name="Turgeon B."/>
            <person name="Goodwin S."/>
            <person name="Spatafora J."/>
            <person name="Crous P."/>
            <person name="Grigoriev I."/>
        </authorList>
    </citation>
    <scope>NUCLEOTIDE SEQUENCE</scope>
    <source>
        <strain evidence="2">CBS 125425</strain>
    </source>
</reference>
<feature type="region of interest" description="Disordered" evidence="1">
    <location>
        <begin position="368"/>
        <end position="426"/>
    </location>
</feature>
<feature type="region of interest" description="Disordered" evidence="1">
    <location>
        <begin position="57"/>
        <end position="160"/>
    </location>
</feature>
<evidence type="ECO:0000313" key="3">
    <source>
        <dbReference type="Proteomes" id="UP000799444"/>
    </source>
</evidence>
<dbReference type="OrthoDB" id="3801583at2759"/>